<evidence type="ECO:0000313" key="8">
    <source>
        <dbReference type="EMBL" id="PRY68832.1"/>
    </source>
</evidence>
<dbReference type="Pfam" id="PF03631">
    <property type="entry name" value="Virul_fac_BrkB"/>
    <property type="match status" value="1"/>
</dbReference>
<evidence type="ECO:0000256" key="5">
    <source>
        <dbReference type="ARBA" id="ARBA00023136"/>
    </source>
</evidence>
<organism evidence="8 9">
    <name type="scientific">Glaciihabitans tibetensis</name>
    <dbReference type="NCBI Taxonomy" id="1266600"/>
    <lineage>
        <taxon>Bacteria</taxon>
        <taxon>Bacillati</taxon>
        <taxon>Actinomycetota</taxon>
        <taxon>Actinomycetes</taxon>
        <taxon>Micrococcales</taxon>
        <taxon>Microbacteriaceae</taxon>
        <taxon>Glaciihabitans</taxon>
    </lineage>
</organism>
<feature type="transmembrane region" description="Helical" evidence="7">
    <location>
        <begin position="46"/>
        <end position="69"/>
    </location>
</feature>
<feature type="region of interest" description="Disordered" evidence="6">
    <location>
        <begin position="345"/>
        <end position="367"/>
    </location>
</feature>
<dbReference type="GO" id="GO:0005886">
    <property type="term" value="C:plasma membrane"/>
    <property type="evidence" value="ECO:0007669"/>
    <property type="project" value="UniProtKB-SubCell"/>
</dbReference>
<feature type="transmembrane region" description="Helical" evidence="7">
    <location>
        <begin position="110"/>
        <end position="131"/>
    </location>
</feature>
<keyword evidence="5 7" id="KW-0472">Membrane</keyword>
<evidence type="ECO:0000256" key="7">
    <source>
        <dbReference type="SAM" id="Phobius"/>
    </source>
</evidence>
<feature type="transmembrane region" description="Helical" evidence="7">
    <location>
        <begin position="200"/>
        <end position="222"/>
    </location>
</feature>
<protein>
    <submittedName>
        <fullName evidence="8">Membrane protein</fullName>
    </submittedName>
</protein>
<dbReference type="Proteomes" id="UP000237983">
    <property type="component" value="Unassembled WGS sequence"/>
</dbReference>
<comment type="caution">
    <text evidence="8">The sequence shown here is derived from an EMBL/GenBank/DDBJ whole genome shotgun (WGS) entry which is preliminary data.</text>
</comment>
<dbReference type="InterPro" id="IPR017039">
    <property type="entry name" value="Virul_fac_BrkB"/>
</dbReference>
<keyword evidence="4 7" id="KW-1133">Transmembrane helix</keyword>
<proteinExistence type="predicted"/>
<keyword evidence="9" id="KW-1185">Reference proteome</keyword>
<reference evidence="8 9" key="1">
    <citation type="submission" date="2018-03" db="EMBL/GenBank/DDBJ databases">
        <title>Genomic Encyclopedia of Type Strains, Phase III (KMG-III): the genomes of soil and plant-associated and newly described type strains.</title>
        <authorList>
            <person name="Whitman W."/>
        </authorList>
    </citation>
    <scope>NUCLEOTIDE SEQUENCE [LARGE SCALE GENOMIC DNA]</scope>
    <source>
        <strain evidence="8 9">CGMCC 1.12484</strain>
    </source>
</reference>
<accession>A0A2T0VF95</accession>
<dbReference type="OrthoDB" id="3229302at2"/>
<feature type="transmembrane region" description="Helical" evidence="7">
    <location>
        <begin position="265"/>
        <end position="288"/>
    </location>
</feature>
<evidence type="ECO:0000256" key="2">
    <source>
        <dbReference type="ARBA" id="ARBA00022475"/>
    </source>
</evidence>
<evidence type="ECO:0000256" key="3">
    <source>
        <dbReference type="ARBA" id="ARBA00022692"/>
    </source>
</evidence>
<dbReference type="AlphaFoldDB" id="A0A2T0VF95"/>
<gene>
    <name evidence="8" type="ORF">B0I08_10337</name>
</gene>
<name>A0A2T0VF95_9MICO</name>
<evidence type="ECO:0000256" key="1">
    <source>
        <dbReference type="ARBA" id="ARBA00004651"/>
    </source>
</evidence>
<keyword evidence="2" id="KW-1003">Cell membrane</keyword>
<dbReference type="RefSeq" id="WP_106210935.1">
    <property type="nucleotide sequence ID" value="NZ_PVTL01000003.1"/>
</dbReference>
<evidence type="ECO:0000256" key="4">
    <source>
        <dbReference type="ARBA" id="ARBA00022989"/>
    </source>
</evidence>
<evidence type="ECO:0000313" key="9">
    <source>
        <dbReference type="Proteomes" id="UP000237983"/>
    </source>
</evidence>
<dbReference type="PANTHER" id="PTHR30213">
    <property type="entry name" value="INNER MEMBRANE PROTEIN YHJD"/>
    <property type="match status" value="1"/>
</dbReference>
<feature type="transmembrane region" description="Helical" evidence="7">
    <location>
        <begin position="158"/>
        <end position="180"/>
    </location>
</feature>
<dbReference type="PANTHER" id="PTHR30213:SF1">
    <property type="entry name" value="INNER MEMBRANE PROTEIN YHJD"/>
    <property type="match status" value="1"/>
</dbReference>
<evidence type="ECO:0000256" key="6">
    <source>
        <dbReference type="SAM" id="MobiDB-lite"/>
    </source>
</evidence>
<dbReference type="EMBL" id="PVTL01000003">
    <property type="protein sequence ID" value="PRY68832.1"/>
    <property type="molecule type" value="Genomic_DNA"/>
</dbReference>
<sequence length="367" mass="38602">MSNDQAEKTTPQSRIGAVIAWVMQLKPVRVFGHYSRRRGAILAGGLSYQAIFAVFAAIWVAFSIIGLFLQSNDALRQSLFDVLSSSVPGLIDTAESDGAIDPEMLLDTGALSWTGALALFGLLFTALGWLASGRESIRDLFDLGPLPGNLILQKLKDLGLAIGFGVVVLISAALSVFSTAALDTVFGWVGIGNDSFFANALARVVGLAIVLALDTLVLAAFFRVVAAIVIPFRRLLAGAFLGGIGLGVLKVLGSTLLGGASNNPLLASFAVIIGLLIWFNLICQVILLSSTWVAVGMIDAGIPLDPVAEAARLEREAAERAAARAAEELARPKGFARFIPRRWRKTNTDPASRATATGAAGDVRGSN</sequence>
<feature type="transmembrane region" description="Helical" evidence="7">
    <location>
        <begin position="234"/>
        <end position="253"/>
    </location>
</feature>
<comment type="subcellular location">
    <subcellularLocation>
        <location evidence="1">Cell membrane</location>
        <topology evidence="1">Multi-pass membrane protein</topology>
    </subcellularLocation>
</comment>
<keyword evidence="3 7" id="KW-0812">Transmembrane</keyword>